<dbReference type="EMBL" id="BOSE01000001">
    <property type="protein sequence ID" value="GIP14368.1"/>
    <property type="molecule type" value="Genomic_DNA"/>
</dbReference>
<evidence type="ECO:0000256" key="1">
    <source>
        <dbReference type="SAM" id="MobiDB-lite"/>
    </source>
</evidence>
<name>A0A919YI81_9BACL</name>
<proteinExistence type="predicted"/>
<protein>
    <submittedName>
        <fullName evidence="2">Uncharacterized protein</fullName>
    </submittedName>
</protein>
<accession>A0A919YI81</accession>
<reference evidence="2" key="1">
    <citation type="submission" date="2021-03" db="EMBL/GenBank/DDBJ databases">
        <title>Antimicrobial resistance genes in bacteria isolated from Japanese honey, and their potential for conferring macrolide and lincosamide resistance in the American foulbrood pathogen Paenibacillus larvae.</title>
        <authorList>
            <person name="Okamoto M."/>
            <person name="Kumagai M."/>
            <person name="Kanamori H."/>
            <person name="Takamatsu D."/>
        </authorList>
    </citation>
    <scope>NUCLEOTIDE SEQUENCE</scope>
    <source>
        <strain evidence="2">J40TS1</strain>
    </source>
</reference>
<comment type="caution">
    <text evidence="2">The sequence shown here is derived from an EMBL/GenBank/DDBJ whole genome shotgun (WGS) entry which is preliminary data.</text>
</comment>
<sequence length="149" mass="15689">MSVQIIINGENAQESLLELSALAAGLGQASSAGQSAAVQAFTQVPAQQPSYYDQPVYTQPPVAQQQEPVQSVPVQPQTQPAPQQQVPVSSAPTYTIDQLGVAAGPLVDAGRGPELTAWLNQRGATTLMQLDKSLYGEFALFLRSLGAKI</sequence>
<dbReference type="AlphaFoldDB" id="A0A919YI81"/>
<evidence type="ECO:0000313" key="3">
    <source>
        <dbReference type="Proteomes" id="UP000683139"/>
    </source>
</evidence>
<dbReference type="Proteomes" id="UP000683139">
    <property type="component" value="Unassembled WGS sequence"/>
</dbReference>
<dbReference type="RefSeq" id="WP_213512490.1">
    <property type="nucleotide sequence ID" value="NZ_BOSE01000001.1"/>
</dbReference>
<feature type="compositionally biased region" description="Low complexity" evidence="1">
    <location>
        <begin position="59"/>
        <end position="89"/>
    </location>
</feature>
<organism evidence="2 3">
    <name type="scientific">Paenibacillus montaniterrae</name>
    <dbReference type="NCBI Taxonomy" id="429341"/>
    <lineage>
        <taxon>Bacteria</taxon>
        <taxon>Bacillati</taxon>
        <taxon>Bacillota</taxon>
        <taxon>Bacilli</taxon>
        <taxon>Bacillales</taxon>
        <taxon>Paenibacillaceae</taxon>
        <taxon>Paenibacillus</taxon>
    </lineage>
</organism>
<feature type="region of interest" description="Disordered" evidence="1">
    <location>
        <begin position="52"/>
        <end position="89"/>
    </location>
</feature>
<evidence type="ECO:0000313" key="2">
    <source>
        <dbReference type="EMBL" id="GIP14368.1"/>
    </source>
</evidence>
<gene>
    <name evidence="2" type="ORF">J40TS1_00100</name>
</gene>
<keyword evidence="3" id="KW-1185">Reference proteome</keyword>